<dbReference type="OrthoDB" id="422720at2759"/>
<evidence type="ECO:0000256" key="4">
    <source>
        <dbReference type="ARBA" id="ARBA00023134"/>
    </source>
</evidence>
<dbReference type="AlphaFoldDB" id="A0A8B6DJX8"/>
<evidence type="ECO:0000256" key="3">
    <source>
        <dbReference type="ARBA" id="ARBA00022801"/>
    </source>
</evidence>
<feature type="compositionally biased region" description="Basic and acidic residues" evidence="5">
    <location>
        <begin position="21"/>
        <end position="31"/>
    </location>
</feature>
<feature type="region of interest" description="Disordered" evidence="5">
    <location>
        <begin position="16"/>
        <end position="38"/>
    </location>
</feature>
<comment type="caution">
    <text evidence="7">The sequence shown here is derived from an EMBL/GenBank/DDBJ whole genome shotgun (WGS) entry which is preliminary data.</text>
</comment>
<evidence type="ECO:0000313" key="7">
    <source>
        <dbReference type="EMBL" id="VDI20240.1"/>
    </source>
</evidence>
<proteinExistence type="inferred from homology"/>
<organism evidence="7 8">
    <name type="scientific">Mytilus galloprovincialis</name>
    <name type="common">Mediterranean mussel</name>
    <dbReference type="NCBI Taxonomy" id="29158"/>
    <lineage>
        <taxon>Eukaryota</taxon>
        <taxon>Metazoa</taxon>
        <taxon>Spiralia</taxon>
        <taxon>Lophotrochozoa</taxon>
        <taxon>Mollusca</taxon>
        <taxon>Bivalvia</taxon>
        <taxon>Autobranchia</taxon>
        <taxon>Pteriomorphia</taxon>
        <taxon>Mytilida</taxon>
        <taxon>Mytiloidea</taxon>
        <taxon>Mytilidae</taxon>
        <taxon>Mytilinae</taxon>
        <taxon>Mytilus</taxon>
    </lineage>
</organism>
<evidence type="ECO:0000313" key="8">
    <source>
        <dbReference type="Proteomes" id="UP000596742"/>
    </source>
</evidence>
<dbReference type="GO" id="GO:0016787">
    <property type="term" value="F:hydrolase activity"/>
    <property type="evidence" value="ECO:0007669"/>
    <property type="project" value="UniProtKB-KW"/>
</dbReference>
<evidence type="ECO:0000259" key="6">
    <source>
        <dbReference type="PROSITE" id="PS51716"/>
    </source>
</evidence>
<feature type="domain" description="IRG-type G" evidence="6">
    <location>
        <begin position="53"/>
        <end position="267"/>
    </location>
</feature>
<keyword evidence="8" id="KW-1185">Reference proteome</keyword>
<reference evidence="7" key="1">
    <citation type="submission" date="2018-11" db="EMBL/GenBank/DDBJ databases">
        <authorList>
            <person name="Alioto T."/>
            <person name="Alioto T."/>
        </authorList>
    </citation>
    <scope>NUCLEOTIDE SEQUENCE</scope>
</reference>
<dbReference type="Gene3D" id="3.40.50.300">
    <property type="entry name" value="P-loop containing nucleotide triphosphate hydrolases"/>
    <property type="match status" value="1"/>
</dbReference>
<dbReference type="InterPro" id="IPR051515">
    <property type="entry name" value="IRG"/>
</dbReference>
<dbReference type="InterPro" id="IPR007743">
    <property type="entry name" value="Immunity-related_GTPase-like"/>
</dbReference>
<dbReference type="GO" id="GO:0016020">
    <property type="term" value="C:membrane"/>
    <property type="evidence" value="ECO:0007669"/>
    <property type="project" value="InterPro"/>
</dbReference>
<evidence type="ECO:0000256" key="5">
    <source>
        <dbReference type="SAM" id="MobiDB-lite"/>
    </source>
</evidence>
<dbReference type="PANTHER" id="PTHR32341:SF10">
    <property type="entry name" value="INTERFERON-INDUCIBLE GTPASE 5"/>
    <property type="match status" value="1"/>
</dbReference>
<accession>A0A8B6DJX8</accession>
<dbReference type="EMBL" id="UYJE01003549">
    <property type="protein sequence ID" value="VDI20240.1"/>
    <property type="molecule type" value="Genomic_DNA"/>
</dbReference>
<gene>
    <name evidence="7" type="ORF">MGAL_10B020768</name>
</gene>
<dbReference type="PROSITE" id="PS51716">
    <property type="entry name" value="G_IRG"/>
    <property type="match status" value="1"/>
</dbReference>
<comment type="similarity">
    <text evidence="1">Belongs to the TRAFAC class dynamin-like GTPase superfamily. IRG family.</text>
</comment>
<keyword evidence="3" id="KW-0378">Hydrolase</keyword>
<dbReference type="Proteomes" id="UP000596742">
    <property type="component" value="Unassembled WGS sequence"/>
</dbReference>
<dbReference type="PANTHER" id="PTHR32341">
    <property type="entry name" value="INTERFERON-INDUCIBLE GTPASE"/>
    <property type="match status" value="1"/>
</dbReference>
<evidence type="ECO:0000256" key="2">
    <source>
        <dbReference type="ARBA" id="ARBA00022741"/>
    </source>
</evidence>
<keyword evidence="4" id="KW-0342">GTP-binding</keyword>
<keyword evidence="2" id="KW-0547">Nucleotide-binding</keyword>
<protein>
    <recommendedName>
        <fullName evidence="6">IRG-type G domain-containing protein</fullName>
    </recommendedName>
</protein>
<dbReference type="SUPFAM" id="SSF52540">
    <property type="entry name" value="P-loop containing nucleoside triphosphate hydrolases"/>
    <property type="match status" value="1"/>
</dbReference>
<dbReference type="Pfam" id="PF05049">
    <property type="entry name" value="IIGP"/>
    <property type="match status" value="1"/>
</dbReference>
<dbReference type="InterPro" id="IPR027417">
    <property type="entry name" value="P-loop_NTPase"/>
</dbReference>
<dbReference type="GO" id="GO:0005525">
    <property type="term" value="F:GTP binding"/>
    <property type="evidence" value="ECO:0007669"/>
    <property type="project" value="UniProtKB-KW"/>
</dbReference>
<sequence>MGNWFTSYFSGNAEQDQGLKNAEHSELRESIQKGGPTGFERHLDIRRRSCKEEPINLGIAGRPNTGKSSFINAVLNVKDDSKRFNSEDSCKSITAPRKYCHPIENQLLFFELPGIGSENWTKCEYVLKNQLWKYDYFFIVFDTVLHEDDLWFAQQLVKMNKPFVLVRSKVDLDIKMDCSEDASSKIKKLRKKTFSTIDKIDVLKANVGVCFISSFNDDIGDMAKLKNHIISNLKSKKFETVLYSLNALYKAINDKKYILLKKQILIVTTAVASISVTRFSGIEVGVNIAILAMEIYHFINELGLCWKEKTSLINLADSQIKCTELEKTNWKLLRYMLQQSPKLAALIVVAATKNKFEDVGPIVGAVVTSALSGTIAYNFLTNCLDKFTHDSAMRYDHVVSRHVPKNTSIRAMLQLPNDFLQ</sequence>
<evidence type="ECO:0000256" key="1">
    <source>
        <dbReference type="ARBA" id="ARBA00005429"/>
    </source>
</evidence>
<name>A0A8B6DJX8_MYTGA</name>
<dbReference type="InterPro" id="IPR030385">
    <property type="entry name" value="G_IRG_dom"/>
</dbReference>